<proteinExistence type="predicted"/>
<dbReference type="Proteomes" id="UP000800036">
    <property type="component" value="Unassembled WGS sequence"/>
</dbReference>
<accession>A0A6A5UXE3</accession>
<feature type="region of interest" description="Disordered" evidence="1">
    <location>
        <begin position="1"/>
        <end position="35"/>
    </location>
</feature>
<organism evidence="2 3">
    <name type="scientific">Bimuria novae-zelandiae CBS 107.79</name>
    <dbReference type="NCBI Taxonomy" id="1447943"/>
    <lineage>
        <taxon>Eukaryota</taxon>
        <taxon>Fungi</taxon>
        <taxon>Dikarya</taxon>
        <taxon>Ascomycota</taxon>
        <taxon>Pezizomycotina</taxon>
        <taxon>Dothideomycetes</taxon>
        <taxon>Pleosporomycetidae</taxon>
        <taxon>Pleosporales</taxon>
        <taxon>Massarineae</taxon>
        <taxon>Didymosphaeriaceae</taxon>
        <taxon>Bimuria</taxon>
    </lineage>
</organism>
<evidence type="ECO:0000256" key="1">
    <source>
        <dbReference type="SAM" id="MobiDB-lite"/>
    </source>
</evidence>
<evidence type="ECO:0000313" key="3">
    <source>
        <dbReference type="Proteomes" id="UP000800036"/>
    </source>
</evidence>
<dbReference type="AlphaFoldDB" id="A0A6A5UXE3"/>
<dbReference type="OrthoDB" id="3777315at2759"/>
<name>A0A6A5UXE3_9PLEO</name>
<evidence type="ECO:0000313" key="2">
    <source>
        <dbReference type="EMBL" id="KAF1969651.1"/>
    </source>
</evidence>
<reference evidence="2" key="1">
    <citation type="journal article" date="2020" name="Stud. Mycol.">
        <title>101 Dothideomycetes genomes: a test case for predicting lifestyles and emergence of pathogens.</title>
        <authorList>
            <person name="Haridas S."/>
            <person name="Albert R."/>
            <person name="Binder M."/>
            <person name="Bloem J."/>
            <person name="Labutti K."/>
            <person name="Salamov A."/>
            <person name="Andreopoulos B."/>
            <person name="Baker S."/>
            <person name="Barry K."/>
            <person name="Bills G."/>
            <person name="Bluhm B."/>
            <person name="Cannon C."/>
            <person name="Castanera R."/>
            <person name="Culley D."/>
            <person name="Daum C."/>
            <person name="Ezra D."/>
            <person name="Gonzalez J."/>
            <person name="Henrissat B."/>
            <person name="Kuo A."/>
            <person name="Liang C."/>
            <person name="Lipzen A."/>
            <person name="Lutzoni F."/>
            <person name="Magnuson J."/>
            <person name="Mondo S."/>
            <person name="Nolan M."/>
            <person name="Ohm R."/>
            <person name="Pangilinan J."/>
            <person name="Park H.-J."/>
            <person name="Ramirez L."/>
            <person name="Alfaro M."/>
            <person name="Sun H."/>
            <person name="Tritt A."/>
            <person name="Yoshinaga Y."/>
            <person name="Zwiers L.-H."/>
            <person name="Turgeon B."/>
            <person name="Goodwin S."/>
            <person name="Spatafora J."/>
            <person name="Crous P."/>
            <person name="Grigoriev I."/>
        </authorList>
    </citation>
    <scope>NUCLEOTIDE SEQUENCE</scope>
    <source>
        <strain evidence="2">CBS 107.79</strain>
    </source>
</reference>
<gene>
    <name evidence="2" type="ORF">BU23DRAFT_557478</name>
</gene>
<protein>
    <submittedName>
        <fullName evidence="2">Uncharacterized protein</fullName>
    </submittedName>
</protein>
<keyword evidence="3" id="KW-1185">Reference proteome</keyword>
<dbReference type="EMBL" id="ML976707">
    <property type="protein sequence ID" value="KAF1969651.1"/>
    <property type="molecule type" value="Genomic_DNA"/>
</dbReference>
<sequence length="161" mass="18441">MPEQPPSTPQRYPSTSSRRRSSLWPSAIPPKTPVKSVSPKEYLTALSNLVSFASTRMDQVDLDGLIWAFNHAYDREDRIAMRNLATTMFPTFESVGDAYYNFCDTRGTFDEEEIWNMVMGLGDDGSEYWDVVDELGDLIEIMEGEETAQFWKSMEEVLMEV</sequence>